<reference evidence="1 2" key="1">
    <citation type="journal article" date="2008" name="Proc. Natl. Acad. Sci. U.S.A.">
        <title>The genome of Cyanothece 51142, a unicellular diazotrophic cyanobacterium important in the marine nitrogen cycle.</title>
        <authorList>
            <person name="Welsh E.A."/>
            <person name="Liberton M."/>
            <person name="Stoeckel J."/>
            <person name="Loh T."/>
            <person name="Elvitigala T."/>
            <person name="Wang C."/>
            <person name="Wollam A."/>
            <person name="Fulton R.S."/>
            <person name="Clifton S.W."/>
            <person name="Jacobs J.M."/>
            <person name="Aurora R."/>
            <person name="Ghosh B.K."/>
            <person name="Sherman L.A."/>
            <person name="Smith R.D."/>
            <person name="Wilson R.K."/>
            <person name="Pakrasi H.B."/>
        </authorList>
    </citation>
    <scope>NUCLEOTIDE SEQUENCE [LARGE SCALE GENOMIC DNA]</scope>
    <source>
        <strain evidence="2">ATCC 51142 / BH68</strain>
    </source>
</reference>
<dbReference type="AlphaFoldDB" id="B1X295"/>
<keyword evidence="2" id="KW-1185">Reference proteome</keyword>
<protein>
    <submittedName>
        <fullName evidence="1">Uncharacterized protein</fullName>
    </submittedName>
</protein>
<evidence type="ECO:0000313" key="2">
    <source>
        <dbReference type="Proteomes" id="UP000001203"/>
    </source>
</evidence>
<evidence type="ECO:0000313" key="1">
    <source>
        <dbReference type="EMBL" id="ACB54256.1"/>
    </source>
</evidence>
<dbReference type="KEGG" id="cyt:cce_4910"/>
<organism evidence="1 2">
    <name type="scientific">Crocosphaera subtropica (strain ATCC 51142 / BH68)</name>
    <name type="common">Cyanothece sp. (strain ATCC 51142)</name>
    <dbReference type="NCBI Taxonomy" id="43989"/>
    <lineage>
        <taxon>Bacteria</taxon>
        <taxon>Bacillati</taxon>
        <taxon>Cyanobacteriota</taxon>
        <taxon>Cyanophyceae</taxon>
        <taxon>Oscillatoriophycideae</taxon>
        <taxon>Chroococcales</taxon>
        <taxon>Aphanothecaceae</taxon>
        <taxon>Crocosphaera</taxon>
        <taxon>Crocosphaera subtropica</taxon>
    </lineage>
</organism>
<accession>B1X295</accession>
<dbReference type="EMBL" id="CP000807">
    <property type="protein sequence ID" value="ACB54256.1"/>
    <property type="molecule type" value="Genomic_DNA"/>
</dbReference>
<dbReference type="HOGENOM" id="CLU_3232489_0_0_3"/>
<gene>
    <name evidence="1" type="ordered locus">cce_4910</name>
</gene>
<proteinExistence type="predicted"/>
<name>B1X295_CROS5</name>
<dbReference type="Proteomes" id="UP000001203">
    <property type="component" value="Chromosome linear"/>
</dbReference>
<sequence>MLYNYLNIEKKATYKLAQGLAKKCGLTALDVLKVASAISINEK</sequence>